<dbReference type="InterPro" id="IPR001650">
    <property type="entry name" value="Helicase_C-like"/>
</dbReference>
<evidence type="ECO:0000256" key="4">
    <source>
        <dbReference type="ARBA" id="ARBA00022840"/>
    </source>
</evidence>
<dbReference type="GO" id="GO:0003724">
    <property type="term" value="F:RNA helicase activity"/>
    <property type="evidence" value="ECO:0007669"/>
    <property type="project" value="UniProtKB-EC"/>
</dbReference>
<dbReference type="PROSITE" id="PS51194">
    <property type="entry name" value="HELICASE_CTER"/>
    <property type="match status" value="1"/>
</dbReference>
<accession>A0ABR8LL67</accession>
<name>A0ABR8LL67_9ALTE</name>
<dbReference type="NCBIfam" id="NF008348">
    <property type="entry name" value="PRK11131.1"/>
    <property type="match status" value="1"/>
</dbReference>
<dbReference type="Proteomes" id="UP000624419">
    <property type="component" value="Unassembled WGS sequence"/>
</dbReference>
<evidence type="ECO:0000256" key="2">
    <source>
        <dbReference type="ARBA" id="ARBA00022801"/>
    </source>
</evidence>
<reference evidence="8 9" key="1">
    <citation type="submission" date="2020-04" db="EMBL/GenBank/DDBJ databases">
        <title>Salinimonas sp. HHU 13199.</title>
        <authorList>
            <person name="Cui X."/>
            <person name="Zhang D."/>
        </authorList>
    </citation>
    <scope>NUCLEOTIDE SEQUENCE [LARGE SCALE GENOMIC DNA]</scope>
    <source>
        <strain evidence="8 9">HHU 13199</strain>
    </source>
</reference>
<feature type="region of interest" description="Disordered" evidence="5">
    <location>
        <begin position="555"/>
        <end position="575"/>
    </location>
</feature>
<dbReference type="Pfam" id="PF11898">
    <property type="entry name" value="DUF3418"/>
    <property type="match status" value="1"/>
</dbReference>
<dbReference type="Pfam" id="PF21010">
    <property type="entry name" value="HA2_C"/>
    <property type="match status" value="1"/>
</dbReference>
<dbReference type="SMART" id="SM00490">
    <property type="entry name" value="HELICc"/>
    <property type="match status" value="1"/>
</dbReference>
<feature type="domain" description="Helicase ATP-binding" evidence="6">
    <location>
        <begin position="117"/>
        <end position="280"/>
    </location>
</feature>
<comment type="caution">
    <text evidence="8">The sequence shown here is derived from an EMBL/GenBank/DDBJ whole genome shotgun (WGS) entry which is preliminary data.</text>
</comment>
<dbReference type="EC" id="3.6.4.13" evidence="8"/>
<gene>
    <name evidence="8" type="primary">hrpA</name>
    <name evidence="8" type="ORF">HHX48_03550</name>
</gene>
<dbReference type="Gene3D" id="1.20.120.1080">
    <property type="match status" value="1"/>
</dbReference>
<dbReference type="SMART" id="SM00382">
    <property type="entry name" value="AAA"/>
    <property type="match status" value="1"/>
</dbReference>
<organism evidence="8 9">
    <name type="scientific">Salinimonas profundi</name>
    <dbReference type="NCBI Taxonomy" id="2729140"/>
    <lineage>
        <taxon>Bacteria</taxon>
        <taxon>Pseudomonadati</taxon>
        <taxon>Pseudomonadota</taxon>
        <taxon>Gammaproteobacteria</taxon>
        <taxon>Alteromonadales</taxon>
        <taxon>Alteromonadaceae</taxon>
        <taxon>Alteromonas/Salinimonas group</taxon>
        <taxon>Salinimonas</taxon>
    </lineage>
</organism>
<dbReference type="Pfam" id="PF00270">
    <property type="entry name" value="DEAD"/>
    <property type="match status" value="1"/>
</dbReference>
<keyword evidence="3 8" id="KW-0347">Helicase</keyword>
<proteinExistence type="predicted"/>
<dbReference type="InterPro" id="IPR011545">
    <property type="entry name" value="DEAD/DEAH_box_helicase_dom"/>
</dbReference>
<evidence type="ECO:0000256" key="1">
    <source>
        <dbReference type="ARBA" id="ARBA00022741"/>
    </source>
</evidence>
<sequence>MSRISVYQYVNTGNNCTICLGSCALLVKRKGISLDSATTSSTISSLRASLNDVMGADRFRLRRRLNQLSREKANTDAIEKLSLAINRSVEKRALRAENLPAIHYPPLPVSDKKDDIKAAIANNQVVIVAGETGSGKTTQLPKICLELGRGVDGMIAHTQPRRLAARSVANRIAEEMDTPIGEKVGFKIRFSDNVSDSSYVKLMTDGMLLAEMQQDRFLNQYDTIIIDEAHERSLNIDFLLGYIRQLLPKRPDLKLIITSATIDPQRFSRHFNDAPIIEVSGRTYPVEIRYHAPEDSADDADQNDAIIHAVDELMAEPPGDILVFLSGEREIRDAQDALSRQKYRNTEIVPLYARLSAAEQNRIFQSHSGRRIVLATNVAETSLTVPGIKYVIDPGMARISRYSARSKVQRLPIEPISQASANQRAGRCGRVSDGICIRLYSEEDYLGRPEFTDPEILRTNLASVILQMLALGLGEISRFPFVQPPDNRNINDGFRLLEEIEAITRTKGKISLTQTGRQIARLPIDPRYARMVLEANKTNALREVMVIAAGLSIQDPRERPSDKRQQADEAHSEFTDKESDFISLLNTWNAFREQQNALTNNQLRKWCKSHFINYLRMREWQDIVSQLKKSLAELNFGLSNQDADYQAVHQAICAGLLSHLGMKDKDREYLGARNTRFMIFPGSGLSKRQPKWIMAAELVETSRLFARVNARIDPAWVEALASHLTQSSYAEPHWSKKRGAVIAYEKVTLFGLPIVAKRPVVYSQIDSALCQALFIREALVNGDTRLNYAFLRDNQALLAQADELEQKTRRRDLIVEEETLVAFYANRLPQDVNNEAAFKKWYKHNHQSVALTFTEDDVYREQPDAAKNGYPDVWKQGNITLPLSYHFEPNAEDDGVTVNIPLPVLNQVSETGFDWQVPGLRHDRVVALIKSLPKRLRKNFVPAPNFAQACLADISPHDKNGRPVALLDAVSAKLRKMTGVEVSPDEWNLAQVDTHLTMHFAVVSEKGEVIARGDDLEALKQQCQGKVQKTFEKAATPELERKGLQTWDFDNLPDTFVQKVGGFEVQAYPALVRQGTKADIVLVDDVDKARQLHREGVNVLLRAAIPSPVGHLEKTLPNKAKLGLYFNPFGQIKALVDDCIFAGIDALRATFESEQNTVIRSESVFNQCADWVRGEINNKVVEIAQQVETGLTLAHQCQKQMKGNIPLTMVGAMGDIRQHLASLVYPGFVTDIGAARLADWNRYIKALVRRLEKLPIDPTKDRQVQLTIEKVTAEYEKTCKKYPQGKLPEALQEGRWMIEELRVSLFAQQLGTAYPISAKRIQNFLADF</sequence>
<dbReference type="EMBL" id="JABBXD010000001">
    <property type="protein sequence ID" value="MBD3584809.1"/>
    <property type="molecule type" value="Genomic_DNA"/>
</dbReference>
<dbReference type="SUPFAM" id="SSF52540">
    <property type="entry name" value="P-loop containing nucleoside triphosphate hydrolases"/>
    <property type="match status" value="1"/>
</dbReference>
<dbReference type="Pfam" id="PF00271">
    <property type="entry name" value="Helicase_C"/>
    <property type="match status" value="1"/>
</dbReference>
<keyword evidence="4" id="KW-0067">ATP-binding</keyword>
<dbReference type="SMART" id="SM00487">
    <property type="entry name" value="DEXDc"/>
    <property type="match status" value="1"/>
</dbReference>
<dbReference type="InterPro" id="IPR003593">
    <property type="entry name" value="AAA+_ATPase"/>
</dbReference>
<dbReference type="NCBIfam" id="TIGR01967">
    <property type="entry name" value="DEAH_box_HrpA"/>
    <property type="match status" value="1"/>
</dbReference>
<dbReference type="GO" id="GO:0016787">
    <property type="term" value="F:hydrolase activity"/>
    <property type="evidence" value="ECO:0007669"/>
    <property type="project" value="UniProtKB-KW"/>
</dbReference>
<dbReference type="InterPro" id="IPR027417">
    <property type="entry name" value="P-loop_NTPase"/>
</dbReference>
<evidence type="ECO:0000313" key="9">
    <source>
        <dbReference type="Proteomes" id="UP000624419"/>
    </source>
</evidence>
<protein>
    <submittedName>
        <fullName evidence="8">ATP-dependent RNA helicase HrpA</fullName>
        <ecNumber evidence="8">3.6.4.13</ecNumber>
    </submittedName>
</protein>
<dbReference type="CDD" id="cd17989">
    <property type="entry name" value="DEXHc_HrpA"/>
    <property type="match status" value="1"/>
</dbReference>
<dbReference type="Pfam" id="PF07717">
    <property type="entry name" value="OB_NTP_bind"/>
    <property type="match status" value="1"/>
</dbReference>
<dbReference type="PROSITE" id="PS51192">
    <property type="entry name" value="HELICASE_ATP_BIND_1"/>
    <property type="match status" value="1"/>
</dbReference>
<evidence type="ECO:0000256" key="5">
    <source>
        <dbReference type="SAM" id="MobiDB-lite"/>
    </source>
</evidence>
<dbReference type="SMART" id="SM00847">
    <property type="entry name" value="HA2"/>
    <property type="match status" value="1"/>
</dbReference>
<dbReference type="CDD" id="cd18791">
    <property type="entry name" value="SF2_C_RHA"/>
    <property type="match status" value="1"/>
</dbReference>
<feature type="domain" description="Helicase C-terminal" evidence="7">
    <location>
        <begin position="309"/>
        <end position="472"/>
    </location>
</feature>
<evidence type="ECO:0000259" key="6">
    <source>
        <dbReference type="PROSITE" id="PS51192"/>
    </source>
</evidence>
<evidence type="ECO:0000313" key="8">
    <source>
        <dbReference type="EMBL" id="MBD3584809.1"/>
    </source>
</evidence>
<dbReference type="InterPro" id="IPR010222">
    <property type="entry name" value="RNA_helicase_HrpA"/>
</dbReference>
<dbReference type="PANTHER" id="PTHR18934">
    <property type="entry name" value="ATP-DEPENDENT RNA HELICASE"/>
    <property type="match status" value="1"/>
</dbReference>
<dbReference type="InterPro" id="IPR011709">
    <property type="entry name" value="DEAD-box_helicase_OB_fold"/>
</dbReference>
<evidence type="ECO:0000259" key="7">
    <source>
        <dbReference type="PROSITE" id="PS51194"/>
    </source>
</evidence>
<dbReference type="InterPro" id="IPR014001">
    <property type="entry name" value="Helicase_ATP-bd"/>
</dbReference>
<dbReference type="InterPro" id="IPR007502">
    <property type="entry name" value="Helicase-assoc_dom"/>
</dbReference>
<keyword evidence="1" id="KW-0547">Nucleotide-binding</keyword>
<keyword evidence="9" id="KW-1185">Reference proteome</keyword>
<evidence type="ECO:0000256" key="3">
    <source>
        <dbReference type="ARBA" id="ARBA00022806"/>
    </source>
</evidence>
<keyword evidence="2 8" id="KW-0378">Hydrolase</keyword>
<dbReference type="Gene3D" id="3.40.50.300">
    <property type="entry name" value="P-loop containing nucleotide triphosphate hydrolases"/>
    <property type="match status" value="2"/>
</dbReference>
<dbReference type="InterPro" id="IPR024590">
    <property type="entry name" value="HrpA_C"/>
</dbReference>
<dbReference type="PANTHER" id="PTHR18934:SF99">
    <property type="entry name" value="ATP-DEPENDENT RNA HELICASE DHX37-RELATED"/>
    <property type="match status" value="1"/>
</dbReference>